<dbReference type="AlphaFoldDB" id="A0A1X6MVQ7"/>
<dbReference type="GeneID" id="36324333"/>
<feature type="region of interest" description="Disordered" evidence="1">
    <location>
        <begin position="250"/>
        <end position="270"/>
    </location>
</feature>
<dbReference type="STRING" id="670580.A0A1X6MVQ7"/>
<name>A0A1X6MVQ7_9APHY</name>
<feature type="compositionally biased region" description="Basic residues" evidence="1">
    <location>
        <begin position="297"/>
        <end position="320"/>
    </location>
</feature>
<sequence>MSTGSDKDHLIRLLEAHGQQFLGSFKTSSVVKGKRKASETETVRQKKQKVEDESEDEWSGFGNTAEDGEVESEEPNDADFDDDFSSNQVSATQPNVVVFSEMASQPGPSTQKMSKAQMKAFMSSKVTKLTQEVTDSPSDEENDDEAKELSNAQNDALLHRLVHTRILSGSLDPDLNLTSAQRKKALAGRVLEATGKVKLGKGEGSVRAAERNKAAKRVREGMIVKQKERQQKELEEAKQLGNYHPTLKKLYDTSSQASNHKPKRERGLKMGVGSFRGGVLKLSQAEISTVEGSTSRGRGKPRGRGRGGSRGRGRGRGGKR</sequence>
<feature type="region of interest" description="Disordered" evidence="1">
    <location>
        <begin position="25"/>
        <end position="92"/>
    </location>
</feature>
<dbReference type="Proteomes" id="UP000194127">
    <property type="component" value="Unassembled WGS sequence"/>
</dbReference>
<feature type="region of interest" description="Disordered" evidence="1">
    <location>
        <begin position="127"/>
        <end position="151"/>
    </location>
</feature>
<proteinExistence type="predicted"/>
<feature type="compositionally biased region" description="Acidic residues" evidence="1">
    <location>
        <begin position="66"/>
        <end position="84"/>
    </location>
</feature>
<feature type="region of interest" description="Disordered" evidence="1">
    <location>
        <begin position="283"/>
        <end position="320"/>
    </location>
</feature>
<keyword evidence="3" id="KW-1185">Reference proteome</keyword>
<feature type="compositionally biased region" description="Acidic residues" evidence="1">
    <location>
        <begin position="137"/>
        <end position="146"/>
    </location>
</feature>
<dbReference type="OrthoDB" id="5556956at2759"/>
<feature type="compositionally biased region" description="Polar residues" evidence="1">
    <location>
        <begin position="285"/>
        <end position="294"/>
    </location>
</feature>
<dbReference type="GO" id="GO:0000462">
    <property type="term" value="P:maturation of SSU-rRNA from tricistronic rRNA transcript (SSU-rRNA, 5.8S rRNA, LSU-rRNA)"/>
    <property type="evidence" value="ECO:0007669"/>
    <property type="project" value="TreeGrafter"/>
</dbReference>
<dbReference type="PANTHER" id="PTHR28096">
    <property type="entry name" value="PROTEIN FAF1"/>
    <property type="match status" value="1"/>
</dbReference>
<dbReference type="PANTHER" id="PTHR28096:SF1">
    <property type="entry name" value="PROTEIN FAF1"/>
    <property type="match status" value="1"/>
</dbReference>
<dbReference type="InterPro" id="IPR053030">
    <property type="entry name" value="Ribosomal_biogenesis_FAF1-like"/>
</dbReference>
<evidence type="ECO:0000313" key="2">
    <source>
        <dbReference type="EMBL" id="OSX60457.1"/>
    </source>
</evidence>
<accession>A0A1X6MVQ7</accession>
<dbReference type="GO" id="GO:0005730">
    <property type="term" value="C:nucleolus"/>
    <property type="evidence" value="ECO:0007669"/>
    <property type="project" value="TreeGrafter"/>
</dbReference>
<evidence type="ECO:0000256" key="1">
    <source>
        <dbReference type="SAM" id="MobiDB-lite"/>
    </source>
</evidence>
<feature type="compositionally biased region" description="Basic and acidic residues" evidence="1">
    <location>
        <begin position="36"/>
        <end position="51"/>
    </location>
</feature>
<feature type="compositionally biased region" description="Polar residues" evidence="1">
    <location>
        <begin position="127"/>
        <end position="136"/>
    </location>
</feature>
<evidence type="ECO:0000313" key="3">
    <source>
        <dbReference type="Proteomes" id="UP000194127"/>
    </source>
</evidence>
<organism evidence="2 3">
    <name type="scientific">Postia placenta MAD-698-R-SB12</name>
    <dbReference type="NCBI Taxonomy" id="670580"/>
    <lineage>
        <taxon>Eukaryota</taxon>
        <taxon>Fungi</taxon>
        <taxon>Dikarya</taxon>
        <taxon>Basidiomycota</taxon>
        <taxon>Agaricomycotina</taxon>
        <taxon>Agaricomycetes</taxon>
        <taxon>Polyporales</taxon>
        <taxon>Adustoporiaceae</taxon>
        <taxon>Rhodonia</taxon>
    </lineage>
</organism>
<protein>
    <submittedName>
        <fullName evidence="2">Uncharacterized protein</fullName>
    </submittedName>
</protein>
<reference evidence="2 3" key="1">
    <citation type="submission" date="2017-04" db="EMBL/GenBank/DDBJ databases">
        <title>Genome Sequence of the Model Brown-Rot Fungus Postia placenta SB12.</title>
        <authorList>
            <consortium name="DOE Joint Genome Institute"/>
            <person name="Gaskell J."/>
            <person name="Kersten P."/>
            <person name="Larrondo L.F."/>
            <person name="Canessa P."/>
            <person name="Martinez D."/>
            <person name="Hibbett D."/>
            <person name="Schmoll M."/>
            <person name="Kubicek C.P."/>
            <person name="Martinez A.T."/>
            <person name="Yadav J."/>
            <person name="Master E."/>
            <person name="Magnuson J.K."/>
            <person name="James T."/>
            <person name="Yaver D."/>
            <person name="Berka R."/>
            <person name="Labutti K."/>
            <person name="Lipzen A."/>
            <person name="Aerts A."/>
            <person name="Barry K."/>
            <person name="Henrissat B."/>
            <person name="Blanchette R."/>
            <person name="Grigoriev I."/>
            <person name="Cullen D."/>
        </authorList>
    </citation>
    <scope>NUCLEOTIDE SEQUENCE [LARGE SCALE GENOMIC DNA]</scope>
    <source>
        <strain evidence="2 3">MAD-698-R-SB12</strain>
    </source>
</reference>
<dbReference type="EMBL" id="KZ110600">
    <property type="protein sequence ID" value="OSX60457.1"/>
    <property type="molecule type" value="Genomic_DNA"/>
</dbReference>
<gene>
    <name evidence="2" type="ORF">POSPLADRAFT_1047894</name>
</gene>
<dbReference type="RefSeq" id="XP_024337251.1">
    <property type="nucleotide sequence ID" value="XM_024479383.1"/>
</dbReference>